<name>F6DSZ2_DESRL</name>
<keyword evidence="1" id="KW-1133">Transmembrane helix</keyword>
<sequence>MVPNIVEFGFLIFMAVSWLYLLITRSISYALVIALALILFCLNVPPEWYNTLGSHSPSAYYGTLMGFEVLEIMILLGILFIGKRFKQGKKVLSPCLHCKISKRKT</sequence>
<dbReference type="HOGENOM" id="CLU_2232255_0_0_9"/>
<proteinExistence type="predicted"/>
<evidence type="ECO:0000313" key="2">
    <source>
        <dbReference type="EMBL" id="AEG59986.1"/>
    </source>
</evidence>
<dbReference type="Proteomes" id="UP000009234">
    <property type="component" value="Chromosome"/>
</dbReference>
<feature type="transmembrane region" description="Helical" evidence="1">
    <location>
        <begin position="6"/>
        <end position="22"/>
    </location>
</feature>
<feature type="transmembrane region" description="Helical" evidence="1">
    <location>
        <begin position="29"/>
        <end position="46"/>
    </location>
</feature>
<evidence type="ECO:0000256" key="1">
    <source>
        <dbReference type="SAM" id="Phobius"/>
    </source>
</evidence>
<keyword evidence="3" id="KW-1185">Reference proteome</keyword>
<dbReference type="AlphaFoldDB" id="F6DSZ2"/>
<keyword evidence="1" id="KW-0472">Membrane</keyword>
<dbReference type="KEGG" id="dru:Desru_1722"/>
<reference evidence="2 3" key="2">
    <citation type="journal article" date="2012" name="Stand. Genomic Sci.">
        <title>Complete genome sequence of the sulfate-reducing firmicute Desulfotomaculum ruminis type strain (DL(T)).</title>
        <authorList>
            <person name="Spring S."/>
            <person name="Visser M."/>
            <person name="Lu M."/>
            <person name="Copeland A."/>
            <person name="Lapidus A."/>
            <person name="Lucas S."/>
            <person name="Cheng J.F."/>
            <person name="Han C."/>
            <person name="Tapia R."/>
            <person name="Goodwin L.A."/>
            <person name="Pitluck S."/>
            <person name="Ivanova N."/>
            <person name="Land M."/>
            <person name="Hauser L."/>
            <person name="Larimer F."/>
            <person name="Rohde M."/>
            <person name="Goker M."/>
            <person name="Detter J.C."/>
            <person name="Kyrpides N.C."/>
            <person name="Woyke T."/>
            <person name="Schaap P.J."/>
            <person name="Plugge C.M."/>
            <person name="Muyzer G."/>
            <person name="Kuever J."/>
            <person name="Pereira I.A."/>
            <person name="Parshina S.N."/>
            <person name="Bernier-Latmani R."/>
            <person name="Stams A.J."/>
            <person name="Klenk H.P."/>
        </authorList>
    </citation>
    <scope>NUCLEOTIDE SEQUENCE [LARGE SCALE GENOMIC DNA]</scope>
    <source>
        <strain evidence="3">ATCC 23193 / DSM 2154 / NCIB 8452 / DL</strain>
    </source>
</reference>
<organism evidence="2 3">
    <name type="scientific">Desulforamulus ruminis (strain ATCC 23193 / DSM 2154 / NCIMB 8452 / DL)</name>
    <name type="common">Desulfotomaculum ruminis</name>
    <dbReference type="NCBI Taxonomy" id="696281"/>
    <lineage>
        <taxon>Bacteria</taxon>
        <taxon>Bacillati</taxon>
        <taxon>Bacillota</taxon>
        <taxon>Clostridia</taxon>
        <taxon>Eubacteriales</taxon>
        <taxon>Peptococcaceae</taxon>
        <taxon>Desulforamulus</taxon>
    </lineage>
</organism>
<reference evidence="3" key="1">
    <citation type="submission" date="2011-05" db="EMBL/GenBank/DDBJ databases">
        <title>Complete sequence of Desulfotomaculum ruminis DSM 2154.</title>
        <authorList>
            <person name="Lucas S."/>
            <person name="Copeland A."/>
            <person name="Lapidus A."/>
            <person name="Cheng J.-F."/>
            <person name="Goodwin L."/>
            <person name="Pitluck S."/>
            <person name="Lu M."/>
            <person name="Detter J.C."/>
            <person name="Han C."/>
            <person name="Tapia R."/>
            <person name="Land M."/>
            <person name="Hauser L."/>
            <person name="Kyrpides N."/>
            <person name="Ivanova N."/>
            <person name="Mikhailova N."/>
            <person name="Pagani I."/>
            <person name="Stams A.J.M."/>
            <person name="Plugge C.M."/>
            <person name="Muyzer G."/>
            <person name="Kuever J."/>
            <person name="Parshina S.N."/>
            <person name="Ivanova A.E."/>
            <person name="Nazina T.N."/>
            <person name="Brambilla E."/>
            <person name="Spring S."/>
            <person name="Klenk H.-P."/>
            <person name="Woyke T."/>
        </authorList>
    </citation>
    <scope>NUCLEOTIDE SEQUENCE [LARGE SCALE GENOMIC DNA]</scope>
    <source>
        <strain evidence="3">ATCC 23193 / DSM 2154 / NCIB 8452 / DL</strain>
    </source>
</reference>
<evidence type="ECO:0000313" key="3">
    <source>
        <dbReference type="Proteomes" id="UP000009234"/>
    </source>
</evidence>
<accession>F6DSZ2</accession>
<dbReference type="EMBL" id="CP002780">
    <property type="protein sequence ID" value="AEG59986.1"/>
    <property type="molecule type" value="Genomic_DNA"/>
</dbReference>
<protein>
    <submittedName>
        <fullName evidence="2">Uncharacterized protein</fullName>
    </submittedName>
</protein>
<feature type="transmembrane region" description="Helical" evidence="1">
    <location>
        <begin position="58"/>
        <end position="81"/>
    </location>
</feature>
<gene>
    <name evidence="2" type="ordered locus">Desru_1722</name>
</gene>
<keyword evidence="1" id="KW-0812">Transmembrane</keyword>